<dbReference type="Pfam" id="PF14360">
    <property type="entry name" value="PAP2_C"/>
    <property type="match status" value="1"/>
</dbReference>
<reference evidence="11" key="1">
    <citation type="submission" date="2022-08" db="UniProtKB">
        <authorList>
            <consortium name="EnsemblMetazoa"/>
        </authorList>
    </citation>
    <scope>IDENTIFICATION</scope>
    <source>
        <strain evidence="11">05x7-T-G4-1.051#20</strain>
    </source>
</reference>
<dbReference type="GO" id="GO:0047493">
    <property type="term" value="F:ceramide cholinephosphotransferase activity"/>
    <property type="evidence" value="ECO:0007669"/>
    <property type="project" value="TreeGrafter"/>
</dbReference>
<keyword evidence="7" id="KW-0443">Lipid metabolism</keyword>
<evidence type="ECO:0000313" key="12">
    <source>
        <dbReference type="Proteomes" id="UP000005408"/>
    </source>
</evidence>
<evidence type="ECO:0000256" key="3">
    <source>
        <dbReference type="ARBA" id="ARBA00022679"/>
    </source>
</evidence>
<comment type="subcellular location">
    <subcellularLocation>
        <location evidence="1">Membrane</location>
        <topology evidence="1">Multi-pass membrane protein</topology>
    </subcellularLocation>
</comment>
<proteinExistence type="inferred from homology"/>
<keyword evidence="12" id="KW-1185">Reference proteome</keyword>
<protein>
    <recommendedName>
        <fullName evidence="10">Sphingomyelin synthase-like domain-containing protein</fullName>
    </recommendedName>
</protein>
<organism evidence="11 12">
    <name type="scientific">Magallana gigas</name>
    <name type="common">Pacific oyster</name>
    <name type="synonym">Crassostrea gigas</name>
    <dbReference type="NCBI Taxonomy" id="29159"/>
    <lineage>
        <taxon>Eukaryota</taxon>
        <taxon>Metazoa</taxon>
        <taxon>Spiralia</taxon>
        <taxon>Lophotrochozoa</taxon>
        <taxon>Mollusca</taxon>
        <taxon>Bivalvia</taxon>
        <taxon>Autobranchia</taxon>
        <taxon>Pteriomorphia</taxon>
        <taxon>Ostreida</taxon>
        <taxon>Ostreoidea</taxon>
        <taxon>Ostreidae</taxon>
        <taxon>Magallana</taxon>
    </lineage>
</organism>
<dbReference type="GO" id="GO:0005789">
    <property type="term" value="C:endoplasmic reticulum membrane"/>
    <property type="evidence" value="ECO:0007669"/>
    <property type="project" value="TreeGrafter"/>
</dbReference>
<evidence type="ECO:0000256" key="5">
    <source>
        <dbReference type="ARBA" id="ARBA00022919"/>
    </source>
</evidence>
<dbReference type="InterPro" id="IPR013761">
    <property type="entry name" value="SAM/pointed_sf"/>
</dbReference>
<dbReference type="PANTHER" id="PTHR21290:SF25">
    <property type="entry name" value="SPHINGOMYELIN SYNTHASE-RELATED PROTEIN 1"/>
    <property type="match status" value="1"/>
</dbReference>
<dbReference type="Gene3D" id="1.10.150.50">
    <property type="entry name" value="Transcription Factor, Ets-1"/>
    <property type="match status" value="1"/>
</dbReference>
<feature type="transmembrane region" description="Helical" evidence="9">
    <location>
        <begin position="205"/>
        <end position="224"/>
    </location>
</feature>
<evidence type="ECO:0000256" key="7">
    <source>
        <dbReference type="ARBA" id="ARBA00023098"/>
    </source>
</evidence>
<dbReference type="GO" id="GO:0046513">
    <property type="term" value="P:ceramide biosynthetic process"/>
    <property type="evidence" value="ECO:0007669"/>
    <property type="project" value="TreeGrafter"/>
</dbReference>
<dbReference type="Proteomes" id="UP000005408">
    <property type="component" value="Unassembled WGS sequence"/>
</dbReference>
<keyword evidence="5" id="KW-0746">Sphingolipid metabolism</keyword>
<name>A0A8W8JLF3_MAGGI</name>
<keyword evidence="8 9" id="KW-0472">Membrane</keyword>
<evidence type="ECO:0000256" key="9">
    <source>
        <dbReference type="SAM" id="Phobius"/>
    </source>
</evidence>
<keyword evidence="6 9" id="KW-1133">Transmembrane helix</keyword>
<dbReference type="GO" id="GO:0000139">
    <property type="term" value="C:Golgi membrane"/>
    <property type="evidence" value="ECO:0007669"/>
    <property type="project" value="TreeGrafter"/>
</dbReference>
<keyword evidence="4 9" id="KW-0812">Transmembrane</keyword>
<evidence type="ECO:0000256" key="1">
    <source>
        <dbReference type="ARBA" id="ARBA00004141"/>
    </source>
</evidence>
<evidence type="ECO:0000256" key="4">
    <source>
        <dbReference type="ARBA" id="ARBA00022692"/>
    </source>
</evidence>
<dbReference type="GO" id="GO:0005886">
    <property type="term" value="C:plasma membrane"/>
    <property type="evidence" value="ECO:0007669"/>
    <property type="project" value="TreeGrafter"/>
</dbReference>
<dbReference type="InterPro" id="IPR045221">
    <property type="entry name" value="Sphingomyelin_synth-like"/>
</dbReference>
<feature type="transmembrane region" description="Helical" evidence="9">
    <location>
        <begin position="91"/>
        <end position="112"/>
    </location>
</feature>
<sequence length="313" mass="36005">MYKIDGQVLLSLTEKDLKQPPLQLSVLGDIKKLVFHITALRSEVLGSESNELGSTENSSEDELFTGTQDFITRKVKIHHSHHLDPEIWKTVLSFIYVFTVFLITAFIIVIHLDEENVFLAGDPFPAAQCVHADHLSLSVPSEHLACEKKSYGDVWAKLKRAFEIWSGLGMTTTGVRTCGDYMFSGHTVILTMLNFFITEYTPRKLYYLHTCSWMANMFGVFLILAAHEHYSIDVFVAFYLTSRLFLYYHTLANNRSLMDRDKGRRRFWFPLFSFFESKCDGVVPNEFEWPVPRMIKGIKNSFGYATPLKPKTN</sequence>
<evidence type="ECO:0000259" key="10">
    <source>
        <dbReference type="Pfam" id="PF14360"/>
    </source>
</evidence>
<keyword evidence="3" id="KW-0808">Transferase</keyword>
<evidence type="ECO:0000313" key="11">
    <source>
        <dbReference type="EnsemblMetazoa" id="G1933.1:cds"/>
    </source>
</evidence>
<accession>A0A8W8JLF3</accession>
<dbReference type="GO" id="GO:0033188">
    <property type="term" value="F:sphingomyelin synthase activity"/>
    <property type="evidence" value="ECO:0007669"/>
    <property type="project" value="TreeGrafter"/>
</dbReference>
<dbReference type="SUPFAM" id="SSF47769">
    <property type="entry name" value="SAM/Pointed domain"/>
    <property type="match status" value="1"/>
</dbReference>
<evidence type="ECO:0000256" key="2">
    <source>
        <dbReference type="ARBA" id="ARBA00005441"/>
    </source>
</evidence>
<dbReference type="PANTHER" id="PTHR21290">
    <property type="entry name" value="SPHINGOMYELIN SYNTHETASE"/>
    <property type="match status" value="1"/>
</dbReference>
<dbReference type="AlphaFoldDB" id="A0A8W8JLF3"/>
<feature type="domain" description="Sphingomyelin synthase-like" evidence="10">
    <location>
        <begin position="177"/>
        <end position="250"/>
    </location>
</feature>
<dbReference type="EnsemblMetazoa" id="G1933.1">
    <property type="protein sequence ID" value="G1933.1:cds"/>
    <property type="gene ID" value="G1933"/>
</dbReference>
<evidence type="ECO:0000256" key="8">
    <source>
        <dbReference type="ARBA" id="ARBA00023136"/>
    </source>
</evidence>
<feature type="transmembrane region" description="Helical" evidence="9">
    <location>
        <begin position="230"/>
        <end position="248"/>
    </location>
</feature>
<comment type="similarity">
    <text evidence="2">Belongs to the sphingomyelin synthase family.</text>
</comment>
<evidence type="ECO:0000256" key="6">
    <source>
        <dbReference type="ARBA" id="ARBA00022989"/>
    </source>
</evidence>
<dbReference type="InterPro" id="IPR025749">
    <property type="entry name" value="Sphingomyelin_synth-like_dom"/>
</dbReference>
<feature type="transmembrane region" description="Helical" evidence="9">
    <location>
        <begin position="181"/>
        <end position="198"/>
    </location>
</feature>